<dbReference type="AlphaFoldDB" id="A0AAD7FYH1"/>
<evidence type="ECO:0000313" key="5">
    <source>
        <dbReference type="EMBL" id="KAJ7644611.1"/>
    </source>
</evidence>
<name>A0AAD7FYH1_9AGAR</name>
<comment type="caution">
    <text evidence="5">The sequence shown here is derived from an EMBL/GenBank/DDBJ whole genome shotgun (WGS) entry which is preliminary data.</text>
</comment>
<dbReference type="Gene3D" id="2.40.100.10">
    <property type="entry name" value="Cyclophilin-like"/>
    <property type="match status" value="1"/>
</dbReference>
<dbReference type="SUPFAM" id="SSF50891">
    <property type="entry name" value="Cyclophilin-like"/>
    <property type="match status" value="1"/>
</dbReference>
<evidence type="ECO:0000313" key="6">
    <source>
        <dbReference type="Proteomes" id="UP001221142"/>
    </source>
</evidence>
<evidence type="ECO:0000256" key="3">
    <source>
        <dbReference type="SAM" id="MobiDB-lite"/>
    </source>
</evidence>
<accession>A0AAD7FYH1</accession>
<dbReference type="PROSITE" id="PS50072">
    <property type="entry name" value="CSA_PPIASE_2"/>
    <property type="match status" value="1"/>
</dbReference>
<evidence type="ECO:0000256" key="1">
    <source>
        <dbReference type="ARBA" id="ARBA00000971"/>
    </source>
</evidence>
<evidence type="ECO:0000256" key="2">
    <source>
        <dbReference type="RuleBase" id="RU363019"/>
    </source>
</evidence>
<protein>
    <recommendedName>
        <fullName evidence="2">Peptidyl-prolyl cis-trans isomerase</fullName>
        <shortName evidence="2">PPIase</shortName>
        <ecNumber evidence="2">5.2.1.8</ecNumber>
    </recommendedName>
</protein>
<proteinExistence type="inferred from homology"/>
<comment type="catalytic activity">
    <reaction evidence="1 2">
        <text>[protein]-peptidylproline (omega=180) = [protein]-peptidylproline (omega=0)</text>
        <dbReference type="Rhea" id="RHEA:16237"/>
        <dbReference type="Rhea" id="RHEA-COMP:10747"/>
        <dbReference type="Rhea" id="RHEA-COMP:10748"/>
        <dbReference type="ChEBI" id="CHEBI:83833"/>
        <dbReference type="ChEBI" id="CHEBI:83834"/>
        <dbReference type="EC" id="5.2.1.8"/>
    </reaction>
</comment>
<dbReference type="Proteomes" id="UP001221142">
    <property type="component" value="Unassembled WGS sequence"/>
</dbReference>
<feature type="compositionally biased region" description="Polar residues" evidence="3">
    <location>
        <begin position="81"/>
        <end position="90"/>
    </location>
</feature>
<comment type="function">
    <text evidence="2">PPIases accelerate the folding of proteins. It catalyzes the cis-trans isomerization of proline imidic peptide bonds in oligopeptides.</text>
</comment>
<gene>
    <name evidence="5" type="ORF">FB45DRAFT_736629</name>
</gene>
<dbReference type="EC" id="5.2.1.8" evidence="2"/>
<dbReference type="InterPro" id="IPR002130">
    <property type="entry name" value="Cyclophilin-type_PPIase_dom"/>
</dbReference>
<reference evidence="5" key="1">
    <citation type="submission" date="2023-03" db="EMBL/GenBank/DDBJ databases">
        <title>Massive genome expansion in bonnet fungi (Mycena s.s.) driven by repeated elements and novel gene families across ecological guilds.</title>
        <authorList>
            <consortium name="Lawrence Berkeley National Laboratory"/>
            <person name="Harder C.B."/>
            <person name="Miyauchi S."/>
            <person name="Viragh M."/>
            <person name="Kuo A."/>
            <person name="Thoen E."/>
            <person name="Andreopoulos B."/>
            <person name="Lu D."/>
            <person name="Skrede I."/>
            <person name="Drula E."/>
            <person name="Henrissat B."/>
            <person name="Morin E."/>
            <person name="Kohler A."/>
            <person name="Barry K."/>
            <person name="LaButti K."/>
            <person name="Morin E."/>
            <person name="Salamov A."/>
            <person name="Lipzen A."/>
            <person name="Mereny Z."/>
            <person name="Hegedus B."/>
            <person name="Baldrian P."/>
            <person name="Stursova M."/>
            <person name="Weitz H."/>
            <person name="Taylor A."/>
            <person name="Grigoriev I.V."/>
            <person name="Nagy L.G."/>
            <person name="Martin F."/>
            <person name="Kauserud H."/>
        </authorList>
    </citation>
    <scope>NUCLEOTIDE SEQUENCE</scope>
    <source>
        <strain evidence="5">9284</strain>
    </source>
</reference>
<feature type="region of interest" description="Disordered" evidence="3">
    <location>
        <begin position="69"/>
        <end position="96"/>
    </location>
</feature>
<sequence length="96" mass="10173">MGQQEHLQCQVYGGCISHPRGGLLSVVKTGQNTTESQLCITVSLAPYLGGKHVVFAKIVEGMDLAHEPSATLHTPPCRYDASSTSDSKPNGLQPVP</sequence>
<dbReference type="EMBL" id="JARKIF010000003">
    <property type="protein sequence ID" value="KAJ7644611.1"/>
    <property type="molecule type" value="Genomic_DNA"/>
</dbReference>
<dbReference type="InterPro" id="IPR029000">
    <property type="entry name" value="Cyclophilin-like_dom_sf"/>
</dbReference>
<evidence type="ECO:0000259" key="4">
    <source>
        <dbReference type="PROSITE" id="PS50072"/>
    </source>
</evidence>
<dbReference type="GO" id="GO:0003755">
    <property type="term" value="F:peptidyl-prolyl cis-trans isomerase activity"/>
    <property type="evidence" value="ECO:0007669"/>
    <property type="project" value="UniProtKB-UniRule"/>
</dbReference>
<dbReference type="PRINTS" id="PR00153">
    <property type="entry name" value="CSAPPISMRASE"/>
</dbReference>
<dbReference type="Pfam" id="PF00160">
    <property type="entry name" value="Pro_isomerase"/>
    <property type="match status" value="1"/>
</dbReference>
<organism evidence="5 6">
    <name type="scientific">Roridomyces roridus</name>
    <dbReference type="NCBI Taxonomy" id="1738132"/>
    <lineage>
        <taxon>Eukaryota</taxon>
        <taxon>Fungi</taxon>
        <taxon>Dikarya</taxon>
        <taxon>Basidiomycota</taxon>
        <taxon>Agaricomycotina</taxon>
        <taxon>Agaricomycetes</taxon>
        <taxon>Agaricomycetidae</taxon>
        <taxon>Agaricales</taxon>
        <taxon>Marasmiineae</taxon>
        <taxon>Mycenaceae</taxon>
        <taxon>Roridomyces</taxon>
    </lineage>
</organism>
<comment type="similarity">
    <text evidence="2">Belongs to the cyclophilin-type PPIase family.</text>
</comment>
<keyword evidence="6" id="KW-1185">Reference proteome</keyword>
<keyword evidence="2" id="KW-0413">Isomerase</keyword>
<feature type="domain" description="PPIase cyclophilin-type" evidence="4">
    <location>
        <begin position="1"/>
        <end position="67"/>
    </location>
</feature>
<keyword evidence="2" id="KW-0697">Rotamase</keyword>